<gene>
    <name evidence="1" type="ORF">MRN42_06700</name>
</gene>
<dbReference type="AlphaFoldDB" id="A0AAU6UK00"/>
<name>A0AAU6UK00_UNCXX</name>
<sequence>MQVTELAHIVDNLRNKKIQLVATYRQSKGRFNGKKSAFADCFFTNQA</sequence>
<evidence type="ECO:0000313" key="1">
    <source>
        <dbReference type="EMBL" id="XAG74182.1"/>
    </source>
</evidence>
<dbReference type="EMBL" id="CP095346">
    <property type="protein sequence ID" value="XAG74182.1"/>
    <property type="molecule type" value="Genomic_DNA"/>
</dbReference>
<reference evidence="1" key="1">
    <citation type="submission" date="2022-03" db="EMBL/GenBank/DDBJ databases">
        <title>Sea Food Isolates.</title>
        <authorList>
            <person name="Li c."/>
        </authorList>
    </citation>
    <scope>NUCLEOTIDE SEQUENCE</scope>
    <source>
        <strain evidence="1">19NY04SH03</strain>
    </source>
</reference>
<proteinExistence type="predicted"/>
<organism evidence="1">
    <name type="scientific">bacterium 19NY04SH03</name>
    <dbReference type="NCBI Taxonomy" id="2920647"/>
    <lineage>
        <taxon>Bacteria</taxon>
    </lineage>
</organism>
<accession>A0AAU6UK00</accession>
<protein>
    <submittedName>
        <fullName evidence="1">Uncharacterized protein</fullName>
    </submittedName>
</protein>